<evidence type="ECO:0000313" key="3">
    <source>
        <dbReference type="EMBL" id="KAL2046280.1"/>
    </source>
</evidence>
<sequence length="744" mass="83428">MHILVVNDDGPPSNQSSPYIHPFIQTLQKANHLVSVVLPHQQRSWIGKAHFVSQVTIPTYFRPGTIHKDDGTTHTKPLSSNEDGEEWVLVDGTPATCAQLGLHHFFQDRPPIDLVVSGPNYGRNSTSLFSLSSGTIGGAMEAAVCRKKAIAISFAFYSRYHDPELIAGACRQSVRIIEHLYQNWGSDVDLYSCNVPVVAGVENNKVMYTHALQNYWTSGSSFEEVEPTGDEEEPEAREKEIRENGEVYNSGLNQRPTRHKHRHFKWAPKFGDIQKSIDASPPGNDGWAIHHGFTSVTPFKANYMHATDVPLGELKLSPTKSPASSPTFLAIIGADPYVLPLIHSALSKHFPHDSYQFITSTTQLLQPSDCLLQITPYESLDFTHLLAHPKTSLANSYIIRKALIRKHYLHNTITTWWSKHPHDTNLSGHVPLTVAFEVDYAEFLDEALAECWELHESFAKEEREWWVLKPGMSDQGQGVRLFSSEAELRAIFEEWEAEENDSEKEDESETPPAINGQDVIGAGTITSQLRHFIAQRYVHPPLLLEEHGNRKFHIRSYVLAVGALRTYVYREMLALFAPEPYAPPSSETLMLPRIHLTNTCLQDGTRDGSVFPFWSLSNPTSARTTLPANWKESVFSQICAATGTLFEAAAREQMVHFQTLENAFEVFGVDWMVDERGRVWLLEVNAFPDYKQSGEDAKGVVEGLWKAVVGVAVKGFFGPQMGGGEGDEERFGLRKVLDTDLGRR</sequence>
<dbReference type="NCBIfam" id="TIGR00087">
    <property type="entry name" value="surE"/>
    <property type="match status" value="1"/>
</dbReference>
<dbReference type="InterPro" id="IPR002828">
    <property type="entry name" value="SurE-like_Pase/nucleotidase"/>
</dbReference>
<dbReference type="Proteomes" id="UP001590950">
    <property type="component" value="Unassembled WGS sequence"/>
</dbReference>
<dbReference type="SUPFAM" id="SSF64167">
    <property type="entry name" value="SurE-like"/>
    <property type="match status" value="1"/>
</dbReference>
<evidence type="ECO:0000313" key="4">
    <source>
        <dbReference type="Proteomes" id="UP001590950"/>
    </source>
</evidence>
<organism evidence="3 4">
    <name type="scientific">Stereocaulon virgatum</name>
    <dbReference type="NCBI Taxonomy" id="373712"/>
    <lineage>
        <taxon>Eukaryota</taxon>
        <taxon>Fungi</taxon>
        <taxon>Dikarya</taxon>
        <taxon>Ascomycota</taxon>
        <taxon>Pezizomycotina</taxon>
        <taxon>Lecanoromycetes</taxon>
        <taxon>OSLEUM clade</taxon>
        <taxon>Lecanoromycetidae</taxon>
        <taxon>Lecanorales</taxon>
        <taxon>Lecanorineae</taxon>
        <taxon>Stereocaulaceae</taxon>
        <taxon>Stereocaulon</taxon>
    </lineage>
</organism>
<dbReference type="PROSITE" id="PS51221">
    <property type="entry name" value="TTL"/>
    <property type="match status" value="1"/>
</dbReference>
<evidence type="ECO:0000256" key="1">
    <source>
        <dbReference type="SAM" id="MobiDB-lite"/>
    </source>
</evidence>
<feature type="compositionally biased region" description="Acidic residues" evidence="1">
    <location>
        <begin position="495"/>
        <end position="509"/>
    </location>
</feature>
<comment type="caution">
    <text evidence="3">The sequence shown here is derived from an EMBL/GenBank/DDBJ whole genome shotgun (WGS) entry which is preliminary data.</text>
</comment>
<dbReference type="InterPro" id="IPR004344">
    <property type="entry name" value="TTL/TTLL_fam"/>
</dbReference>
<dbReference type="EMBL" id="JBEFKJ010000004">
    <property type="protein sequence ID" value="KAL2046280.1"/>
    <property type="molecule type" value="Genomic_DNA"/>
</dbReference>
<dbReference type="SUPFAM" id="SSF56059">
    <property type="entry name" value="Glutathione synthetase ATP-binding domain-like"/>
    <property type="match status" value="1"/>
</dbReference>
<dbReference type="Gene3D" id="3.30.470.20">
    <property type="entry name" value="ATP-grasp fold, B domain"/>
    <property type="match status" value="1"/>
</dbReference>
<dbReference type="PANTHER" id="PTHR47551">
    <property type="entry name" value="TUBULIN--TYROSINE LIGASE PBY1-RELATED"/>
    <property type="match status" value="1"/>
</dbReference>
<dbReference type="InterPro" id="IPR027746">
    <property type="entry name" value="TTL"/>
</dbReference>
<feature type="compositionally biased region" description="Basic and acidic residues" evidence="1">
    <location>
        <begin position="236"/>
        <end position="245"/>
    </location>
</feature>
<reference evidence="3 4" key="1">
    <citation type="submission" date="2024-09" db="EMBL/GenBank/DDBJ databases">
        <title>Rethinking Asexuality: The Enigmatic Case of Functional Sexual Genes in Lepraria (Stereocaulaceae).</title>
        <authorList>
            <person name="Doellman M."/>
            <person name="Sun Y."/>
            <person name="Barcenas-Pena A."/>
            <person name="Lumbsch H.T."/>
            <person name="Grewe F."/>
        </authorList>
    </citation>
    <scope>NUCLEOTIDE SEQUENCE [LARGE SCALE GENOMIC DNA]</scope>
    <source>
        <strain evidence="3 4">Mercado 3170</strain>
    </source>
</reference>
<keyword evidence="4" id="KW-1185">Reference proteome</keyword>
<gene>
    <name evidence="3" type="ORF">N7G274_001727</name>
</gene>
<dbReference type="Pfam" id="PF03133">
    <property type="entry name" value="TTL"/>
    <property type="match status" value="1"/>
</dbReference>
<feature type="domain" description="Survival protein SurE-like phosphatase/nucleotidase" evidence="2">
    <location>
        <begin position="3"/>
        <end position="217"/>
    </location>
</feature>
<accession>A0ABR4AKI4</accession>
<protein>
    <recommendedName>
        <fullName evidence="2">Survival protein SurE-like phosphatase/nucleotidase domain-containing protein</fullName>
    </recommendedName>
</protein>
<feature type="compositionally biased region" description="Acidic residues" evidence="1">
    <location>
        <begin position="223"/>
        <end position="235"/>
    </location>
</feature>
<dbReference type="Gene3D" id="3.40.1210.10">
    <property type="entry name" value="Survival protein SurE-like phosphatase/nucleotidase"/>
    <property type="match status" value="1"/>
</dbReference>
<proteinExistence type="predicted"/>
<dbReference type="Pfam" id="PF01975">
    <property type="entry name" value="SurE"/>
    <property type="match status" value="1"/>
</dbReference>
<dbReference type="InterPro" id="IPR036523">
    <property type="entry name" value="SurE-like_sf"/>
</dbReference>
<feature type="region of interest" description="Disordered" evidence="1">
    <location>
        <begin position="495"/>
        <end position="519"/>
    </location>
</feature>
<dbReference type="PANTHER" id="PTHR47551:SF1">
    <property type="entry name" value="TUBULIN--TYROSINE LIGASE PBY1-RELATED"/>
    <property type="match status" value="1"/>
</dbReference>
<evidence type="ECO:0000259" key="2">
    <source>
        <dbReference type="Pfam" id="PF01975"/>
    </source>
</evidence>
<name>A0ABR4AKI4_9LECA</name>
<feature type="region of interest" description="Disordered" evidence="1">
    <location>
        <begin position="221"/>
        <end position="254"/>
    </location>
</feature>